<gene>
    <name evidence="1" type="ORF">MRB53_028461</name>
</gene>
<reference evidence="1 2" key="1">
    <citation type="journal article" date="2022" name="Hortic Res">
        <title>A haplotype resolved chromosomal level avocado genome allows analysis of novel avocado genes.</title>
        <authorList>
            <person name="Nath O."/>
            <person name="Fletcher S.J."/>
            <person name="Hayward A."/>
            <person name="Shaw L.M."/>
            <person name="Masouleh A.K."/>
            <person name="Furtado A."/>
            <person name="Henry R.J."/>
            <person name="Mitter N."/>
        </authorList>
    </citation>
    <scope>NUCLEOTIDE SEQUENCE [LARGE SCALE GENOMIC DNA]</scope>
    <source>
        <strain evidence="2">cv. Hass</strain>
    </source>
</reference>
<sequence length="173" mass="19647">MASPALFLLLHLDRWITQVREQEMHGRSENFRRSVDFRSEVLNKESKGSRALHRREPEAAQSNEEPEVEKEAEEAEVLEENGQPEDAGDIGARDEDAENIEPTIGLFPGGPVNFIVLPSFRNQIVAATWNGEVRLPLKCINHDQNIRNWPQNVNGAPINIFRDFVVRPGLSRD</sequence>
<comment type="caution">
    <text evidence="1">The sequence shown here is derived from an EMBL/GenBank/DDBJ whole genome shotgun (WGS) entry which is preliminary data.</text>
</comment>
<name>A0ACC2KFK6_PERAE</name>
<evidence type="ECO:0000313" key="1">
    <source>
        <dbReference type="EMBL" id="KAJ8619932.1"/>
    </source>
</evidence>
<organism evidence="1 2">
    <name type="scientific">Persea americana</name>
    <name type="common">Avocado</name>
    <dbReference type="NCBI Taxonomy" id="3435"/>
    <lineage>
        <taxon>Eukaryota</taxon>
        <taxon>Viridiplantae</taxon>
        <taxon>Streptophyta</taxon>
        <taxon>Embryophyta</taxon>
        <taxon>Tracheophyta</taxon>
        <taxon>Spermatophyta</taxon>
        <taxon>Magnoliopsida</taxon>
        <taxon>Magnoliidae</taxon>
        <taxon>Laurales</taxon>
        <taxon>Lauraceae</taxon>
        <taxon>Persea</taxon>
    </lineage>
</organism>
<proteinExistence type="predicted"/>
<dbReference type="EMBL" id="CM056817">
    <property type="protein sequence ID" value="KAJ8619932.1"/>
    <property type="molecule type" value="Genomic_DNA"/>
</dbReference>
<evidence type="ECO:0000313" key="2">
    <source>
        <dbReference type="Proteomes" id="UP001234297"/>
    </source>
</evidence>
<protein>
    <submittedName>
        <fullName evidence="1">Uncharacterized protein</fullName>
    </submittedName>
</protein>
<dbReference type="Proteomes" id="UP001234297">
    <property type="component" value="Chromosome 9"/>
</dbReference>
<keyword evidence="2" id="KW-1185">Reference proteome</keyword>
<accession>A0ACC2KFK6</accession>